<name>A0A6J8BCQ5_MYTCO</name>
<evidence type="ECO:0000256" key="1">
    <source>
        <dbReference type="SAM" id="MobiDB-lite"/>
    </source>
</evidence>
<evidence type="ECO:0000313" key="2">
    <source>
        <dbReference type="EMBL" id="CAC5381705.1"/>
    </source>
</evidence>
<feature type="region of interest" description="Disordered" evidence="1">
    <location>
        <begin position="1"/>
        <end position="43"/>
    </location>
</feature>
<proteinExistence type="predicted"/>
<evidence type="ECO:0000313" key="3">
    <source>
        <dbReference type="Proteomes" id="UP000507470"/>
    </source>
</evidence>
<feature type="compositionally biased region" description="Basic and acidic residues" evidence="1">
    <location>
        <begin position="1"/>
        <end position="28"/>
    </location>
</feature>
<accession>A0A6J8BCQ5</accession>
<dbReference type="EMBL" id="CACVKT020003093">
    <property type="protein sequence ID" value="CAC5381705.1"/>
    <property type="molecule type" value="Genomic_DNA"/>
</dbReference>
<dbReference type="Proteomes" id="UP000507470">
    <property type="component" value="Unassembled WGS sequence"/>
</dbReference>
<sequence>MEVTNETERSLIVHEGETRENKLKRSRSENVQNDDTERNNRMKTESEFHELKSLMYDLATEVKSLNDRVFERIDDLEKDFAKNIVENITKMIDTKIRKEVNKVKDEFKTEVNTVNKRIDSIVDKLRVDFQNFKSDVTEQVTRKEYAGVVSNNQTHNDTNIVIKMLSESEAEKTDPAITKNRVCAIIRDGLRIHDVKVLSVERKESRGRNPGVVVASVETCE</sequence>
<dbReference type="AlphaFoldDB" id="A0A6J8BCQ5"/>
<reference evidence="2 3" key="1">
    <citation type="submission" date="2020-06" db="EMBL/GenBank/DDBJ databases">
        <authorList>
            <person name="Li R."/>
            <person name="Bekaert M."/>
        </authorList>
    </citation>
    <scope>NUCLEOTIDE SEQUENCE [LARGE SCALE GENOMIC DNA]</scope>
    <source>
        <strain evidence="3">wild</strain>
    </source>
</reference>
<gene>
    <name evidence="2" type="ORF">MCOR_17575</name>
</gene>
<keyword evidence="3" id="KW-1185">Reference proteome</keyword>
<organism evidence="2 3">
    <name type="scientific">Mytilus coruscus</name>
    <name type="common">Sea mussel</name>
    <dbReference type="NCBI Taxonomy" id="42192"/>
    <lineage>
        <taxon>Eukaryota</taxon>
        <taxon>Metazoa</taxon>
        <taxon>Spiralia</taxon>
        <taxon>Lophotrochozoa</taxon>
        <taxon>Mollusca</taxon>
        <taxon>Bivalvia</taxon>
        <taxon>Autobranchia</taxon>
        <taxon>Pteriomorphia</taxon>
        <taxon>Mytilida</taxon>
        <taxon>Mytiloidea</taxon>
        <taxon>Mytilidae</taxon>
        <taxon>Mytilinae</taxon>
        <taxon>Mytilus</taxon>
    </lineage>
</organism>
<dbReference type="OrthoDB" id="10641711at2759"/>
<protein>
    <submittedName>
        <fullName evidence="2">Uncharacterized protein</fullName>
    </submittedName>
</protein>